<accession>A0ABN9PEU9</accession>
<comment type="caution">
    <text evidence="5">The sequence shown here is derived from an EMBL/GenBank/DDBJ whole genome shotgun (WGS) entry which is preliminary data.</text>
</comment>
<evidence type="ECO:0000313" key="6">
    <source>
        <dbReference type="Proteomes" id="UP001189429"/>
    </source>
</evidence>
<gene>
    <name evidence="5" type="ORF">PCOR1329_LOCUS1239</name>
</gene>
<dbReference type="Pfam" id="PF00145">
    <property type="entry name" value="DNA_methylase"/>
    <property type="match status" value="1"/>
</dbReference>
<dbReference type="Gene3D" id="3.40.50.150">
    <property type="entry name" value="Vaccinia Virus protein VP39"/>
    <property type="match status" value="1"/>
</dbReference>
<keyword evidence="1" id="KW-0489">Methyltransferase</keyword>
<dbReference type="InterPro" id="IPR025475">
    <property type="entry name" value="DUF4326"/>
</dbReference>
<dbReference type="Proteomes" id="UP001189429">
    <property type="component" value="Unassembled WGS sequence"/>
</dbReference>
<sequence length="1316" mass="143993">MVTMPLLLTPGLQRPLLCRLLRRADRLGPRRLVRYLTTALLPLWDRHLPPLMMIFLDTILWRTGENLLALLVICSMSPMGDFPGSFGRYVRDPLKPQLREHMATMGGRLQRDLLPLPYPTIVKTDVVRDGDDLSDLNWEAFHCRLVVTVLALNWDAGFRSLDLGGPGRRLYLATRIETSLPAELNWEDRLKDRKIGYGGAEITAPHKLTLEQVLDGLPPPGVAASIEAADVATGFVRDALLDPGLVLLPPALRRAAPTSARVWAPEDEWHRNAGALHERGMVGPISASDIACRDGSPLLIGAFGVPKDGMVMPVLRLITNLIPSNACQECIVGDTPEMPTMSQLNGLVLTESEDLLWSGADRKAFFYVFRAPPPRWPHMVIGPPVPSRLLGLKDGGATHICLRVIGMGWISAAGVTTHLHRNMPRRSGAVPRGLSPSCEITRRRRLPLGAEKPCPPAWMAYIDNLEIAEIVDKSEADKLRGTVPELLTDARVCYEAAGSPGPPGKDLHRVVRATTLGELVEGVRRPPAGYINEMASLTLWVLGKRRASMQLIRILLGRWARVHCSRRPLAASFAYTWKWLNDPRCGGRFSVSVIEDLLMRLALSGLCVADMTLDVDHLVTASDASEAAGAAVHSTALTERGRVVAGRRQRPANAACEEETALITVFDGIGGGRRAFEILGLVPAAHLSFEVDPQAVRVARRAYPGTQHLGDVTFADPAALAGLLRARGRITRVVVIGGFPCQIYTSLNVDRKGSSDSRASLVDHMVRVIRGLRAAMPEVSVDFLGENVASMAESDALHLLSGLFERIPLEVEAGDIGWVRRPRLYWPSWDLLPSYEAKTVMVLTKDGASRRLRRVSLEVERPPLEEWLPAGARGPGAEGGEPLPTFVRWTPRTQPRPRPAGIGECTAAELTRWEEAAFAAPPCQFRDRWCIHWPDGRIAPPDAAMREKLMGFAEGHTVPCMTSSAANAEPSKYEGLRRSLIGNSFQCEVVAWLLAHWAVAAGLLVAAPPFSELRESARAWAGGRKLRAGDATSLRRSRVEVDAEVRDELVACSAAAPAERQQAGEEPAAAAPAAANRLVYVGRGSWRWGLTPSCFGNPFAVGPSCSCEDPVALFAGWLRKQPELLRRLEDLRGAKLVCHCQSAACHADVLLAELAKRDATSWRDADVSRRLVMGLVMACHSNGADLRGDGSSAELSKVFPRQEIDAGLWQWREAGQLAWDVPEHINVLECQGALMMIRWRARSLGRQQRVFLHLLDSMVNIGALSKRRSSSSQLNKVVRSFSAWELAMGARAAFGFTSSARNPADAPSRLKEGEAV</sequence>
<evidence type="ECO:0000313" key="5">
    <source>
        <dbReference type="EMBL" id="CAK0789757.1"/>
    </source>
</evidence>
<name>A0ABN9PEU9_9DINO</name>
<dbReference type="InterPro" id="IPR029063">
    <property type="entry name" value="SAM-dependent_MTases_sf"/>
</dbReference>
<feature type="compositionally biased region" description="Low complexity" evidence="3">
    <location>
        <begin position="880"/>
        <end position="893"/>
    </location>
</feature>
<feature type="region of interest" description="Disordered" evidence="3">
    <location>
        <begin position="867"/>
        <end position="901"/>
    </location>
</feature>
<feature type="domain" description="DUF4326" evidence="4">
    <location>
        <begin position="1077"/>
        <end position="1151"/>
    </location>
</feature>
<dbReference type="InterPro" id="IPR001525">
    <property type="entry name" value="C5_MeTfrase"/>
</dbReference>
<evidence type="ECO:0000256" key="1">
    <source>
        <dbReference type="ARBA" id="ARBA00022603"/>
    </source>
</evidence>
<dbReference type="Pfam" id="PF14216">
    <property type="entry name" value="DUF4326"/>
    <property type="match status" value="1"/>
</dbReference>
<organism evidence="5 6">
    <name type="scientific">Prorocentrum cordatum</name>
    <dbReference type="NCBI Taxonomy" id="2364126"/>
    <lineage>
        <taxon>Eukaryota</taxon>
        <taxon>Sar</taxon>
        <taxon>Alveolata</taxon>
        <taxon>Dinophyceae</taxon>
        <taxon>Prorocentrales</taxon>
        <taxon>Prorocentraceae</taxon>
        <taxon>Prorocentrum</taxon>
    </lineage>
</organism>
<evidence type="ECO:0000256" key="3">
    <source>
        <dbReference type="SAM" id="MobiDB-lite"/>
    </source>
</evidence>
<evidence type="ECO:0000256" key="2">
    <source>
        <dbReference type="ARBA" id="ARBA00022679"/>
    </source>
</evidence>
<protein>
    <recommendedName>
        <fullName evidence="4">DUF4326 domain-containing protein</fullName>
    </recommendedName>
</protein>
<dbReference type="SUPFAM" id="SSF53335">
    <property type="entry name" value="S-adenosyl-L-methionine-dependent methyltransferases"/>
    <property type="match status" value="1"/>
</dbReference>
<proteinExistence type="predicted"/>
<dbReference type="EMBL" id="CAUYUJ010000300">
    <property type="protein sequence ID" value="CAK0789757.1"/>
    <property type="molecule type" value="Genomic_DNA"/>
</dbReference>
<reference evidence="5" key="1">
    <citation type="submission" date="2023-10" db="EMBL/GenBank/DDBJ databases">
        <authorList>
            <person name="Chen Y."/>
            <person name="Shah S."/>
            <person name="Dougan E. K."/>
            <person name="Thang M."/>
            <person name="Chan C."/>
        </authorList>
    </citation>
    <scope>NUCLEOTIDE SEQUENCE [LARGE SCALE GENOMIC DNA]</scope>
</reference>
<keyword evidence="6" id="KW-1185">Reference proteome</keyword>
<evidence type="ECO:0000259" key="4">
    <source>
        <dbReference type="Pfam" id="PF14216"/>
    </source>
</evidence>
<keyword evidence="2" id="KW-0808">Transferase</keyword>